<evidence type="ECO:0000313" key="6">
    <source>
        <dbReference type="EMBL" id="PGH56413.1"/>
    </source>
</evidence>
<evidence type="ECO:0000256" key="2">
    <source>
        <dbReference type="ARBA" id="ARBA00011901"/>
    </source>
</evidence>
<evidence type="ECO:0000256" key="1">
    <source>
        <dbReference type="ARBA" id="ARBA00001561"/>
    </source>
</evidence>
<keyword evidence="7" id="KW-1185">Reference proteome</keyword>
<dbReference type="PANTHER" id="PTHR30404">
    <property type="entry name" value="N-ACETYLMURAMOYL-L-ALANINE AMIDASE"/>
    <property type="match status" value="1"/>
</dbReference>
<comment type="catalytic activity">
    <reaction evidence="1">
        <text>Hydrolyzes the link between N-acetylmuramoyl residues and L-amino acid residues in certain cell-wall glycopeptides.</text>
        <dbReference type="EC" id="3.5.1.28"/>
    </reaction>
</comment>
<dbReference type="EC" id="3.5.1.28" evidence="2"/>
<feature type="domain" description="MurNAc-LAA" evidence="5">
    <location>
        <begin position="117"/>
        <end position="271"/>
    </location>
</feature>
<sequence length="280" mass="29796">MDRRQLLGLGLSKLWLTAFGAAGLALAQPLGSGSAQASGRRPDRKPAGGTSSRSRLVMLDPGHGGNDPGAIGTRGTFEKEVTLDIARDVARILAERHGVAVRLTRRDDRFLALDDRVALTREAGADLFVSIHADSAPNADARGLSAYILSEKASDSFASRLAQQENQADRFGKPGAVGGGRIVKDILMDLTARHTRHASLAARQILVEGAGKELRLLENPMRAANFAVLKAPDVPSVLVETGFLSNPRDEEILRDATARRVVSRVLAREIAGVLSSPAFA</sequence>
<proteinExistence type="predicted"/>
<dbReference type="GO" id="GO:0008745">
    <property type="term" value="F:N-acetylmuramoyl-L-alanine amidase activity"/>
    <property type="evidence" value="ECO:0007669"/>
    <property type="project" value="UniProtKB-EC"/>
</dbReference>
<dbReference type="InterPro" id="IPR002508">
    <property type="entry name" value="MurNAc-LAA_cat"/>
</dbReference>
<dbReference type="Gene3D" id="3.40.630.40">
    <property type="entry name" value="Zn-dependent exopeptidases"/>
    <property type="match status" value="1"/>
</dbReference>
<dbReference type="InterPro" id="IPR050695">
    <property type="entry name" value="N-acetylmuramoyl_amidase_3"/>
</dbReference>
<dbReference type="GO" id="GO:0009253">
    <property type="term" value="P:peptidoglycan catabolic process"/>
    <property type="evidence" value="ECO:0007669"/>
    <property type="project" value="InterPro"/>
</dbReference>
<accession>A0A2B8BFU7</accession>
<dbReference type="PANTHER" id="PTHR30404:SF0">
    <property type="entry name" value="N-ACETYLMURAMOYL-L-ALANINE AMIDASE AMIC"/>
    <property type="match status" value="1"/>
</dbReference>
<dbReference type="GO" id="GO:0030288">
    <property type="term" value="C:outer membrane-bounded periplasmic space"/>
    <property type="evidence" value="ECO:0007669"/>
    <property type="project" value="TreeGrafter"/>
</dbReference>
<gene>
    <name evidence="6" type="ORF">CRT60_15890</name>
</gene>
<dbReference type="Proteomes" id="UP000225379">
    <property type="component" value="Unassembled WGS sequence"/>
</dbReference>
<dbReference type="Pfam" id="PF01520">
    <property type="entry name" value="Amidase_3"/>
    <property type="match status" value="1"/>
</dbReference>
<dbReference type="CDD" id="cd02696">
    <property type="entry name" value="MurNAc-LAA"/>
    <property type="match status" value="1"/>
</dbReference>
<evidence type="ECO:0000313" key="7">
    <source>
        <dbReference type="Proteomes" id="UP000225379"/>
    </source>
</evidence>
<evidence type="ECO:0000259" key="5">
    <source>
        <dbReference type="SMART" id="SM00646"/>
    </source>
</evidence>
<dbReference type="RefSeq" id="WP_098737501.1">
    <property type="nucleotide sequence ID" value="NZ_PDKW01000041.1"/>
</dbReference>
<dbReference type="SMART" id="SM00646">
    <property type="entry name" value="Ami_3"/>
    <property type="match status" value="1"/>
</dbReference>
<feature type="region of interest" description="Disordered" evidence="4">
    <location>
        <begin position="31"/>
        <end position="73"/>
    </location>
</feature>
<dbReference type="SUPFAM" id="SSF53187">
    <property type="entry name" value="Zn-dependent exopeptidases"/>
    <property type="match status" value="1"/>
</dbReference>
<dbReference type="OrthoDB" id="9806267at2"/>
<protein>
    <recommendedName>
        <fullName evidence="2">N-acetylmuramoyl-L-alanine amidase</fullName>
        <ecNumber evidence="2">3.5.1.28</ecNumber>
    </recommendedName>
</protein>
<comment type="caution">
    <text evidence="6">The sequence shown here is derived from an EMBL/GenBank/DDBJ whole genome shotgun (WGS) entry which is preliminary data.</text>
</comment>
<evidence type="ECO:0000256" key="4">
    <source>
        <dbReference type="SAM" id="MobiDB-lite"/>
    </source>
</evidence>
<dbReference type="AlphaFoldDB" id="A0A2B8BFU7"/>
<reference evidence="7" key="1">
    <citation type="submission" date="2017-10" db="EMBL/GenBank/DDBJ databases">
        <authorList>
            <person name="Kravchenko I.K."/>
            <person name="Grouzdev D.S."/>
        </authorList>
    </citation>
    <scope>NUCLEOTIDE SEQUENCE [LARGE SCALE GENOMIC DNA]</scope>
    <source>
        <strain evidence="7">B2</strain>
    </source>
</reference>
<organism evidence="6 7">
    <name type="scientific">Azospirillum palustre</name>
    <dbReference type="NCBI Taxonomy" id="2044885"/>
    <lineage>
        <taxon>Bacteria</taxon>
        <taxon>Pseudomonadati</taxon>
        <taxon>Pseudomonadota</taxon>
        <taxon>Alphaproteobacteria</taxon>
        <taxon>Rhodospirillales</taxon>
        <taxon>Azospirillaceae</taxon>
        <taxon>Azospirillum</taxon>
    </lineage>
</organism>
<keyword evidence="3" id="KW-0378">Hydrolase</keyword>
<name>A0A2B8BFU7_9PROT</name>
<dbReference type="EMBL" id="PDKW01000041">
    <property type="protein sequence ID" value="PGH56413.1"/>
    <property type="molecule type" value="Genomic_DNA"/>
</dbReference>
<evidence type="ECO:0000256" key="3">
    <source>
        <dbReference type="ARBA" id="ARBA00022801"/>
    </source>
</evidence>